<dbReference type="Gene3D" id="1.10.287.110">
    <property type="entry name" value="DnaJ domain"/>
    <property type="match status" value="1"/>
</dbReference>
<organism evidence="3 4">
    <name type="scientific">Abeliophyllum distichum</name>
    <dbReference type="NCBI Taxonomy" id="126358"/>
    <lineage>
        <taxon>Eukaryota</taxon>
        <taxon>Viridiplantae</taxon>
        <taxon>Streptophyta</taxon>
        <taxon>Embryophyta</taxon>
        <taxon>Tracheophyta</taxon>
        <taxon>Spermatophyta</taxon>
        <taxon>Magnoliopsida</taxon>
        <taxon>eudicotyledons</taxon>
        <taxon>Gunneridae</taxon>
        <taxon>Pentapetalae</taxon>
        <taxon>asterids</taxon>
        <taxon>lamiids</taxon>
        <taxon>Lamiales</taxon>
        <taxon>Oleaceae</taxon>
        <taxon>Forsythieae</taxon>
        <taxon>Abeliophyllum</taxon>
    </lineage>
</organism>
<protein>
    <submittedName>
        <fullName evidence="3">DNAJ heat shock N-terminal domain-containing protein</fullName>
    </submittedName>
</protein>
<dbReference type="Proteomes" id="UP001604336">
    <property type="component" value="Unassembled WGS sequence"/>
</dbReference>
<feature type="compositionally biased region" description="Acidic residues" evidence="1">
    <location>
        <begin position="548"/>
        <end position="561"/>
    </location>
</feature>
<proteinExistence type="predicted"/>
<dbReference type="PROSITE" id="PS50076">
    <property type="entry name" value="DNAJ_2"/>
    <property type="match status" value="1"/>
</dbReference>
<dbReference type="PANTHER" id="PTHR45089">
    <property type="entry name" value="DNAJ HEAT SHOCK AMINO-TERMINAL DOMAIN PROTEIN-RELATED"/>
    <property type="match status" value="1"/>
</dbReference>
<dbReference type="PANTHER" id="PTHR45089:SF57">
    <property type="entry name" value="DNAJ HEAT SHOCK N-TERMINAL DOMAIN-CONTAINING PROTEIN"/>
    <property type="match status" value="1"/>
</dbReference>
<evidence type="ECO:0000256" key="1">
    <source>
        <dbReference type="SAM" id="MobiDB-lite"/>
    </source>
</evidence>
<feature type="region of interest" description="Disordered" evidence="1">
    <location>
        <begin position="544"/>
        <end position="568"/>
    </location>
</feature>
<dbReference type="Pfam" id="PF00226">
    <property type="entry name" value="DnaJ"/>
    <property type="match status" value="1"/>
</dbReference>
<feature type="domain" description="J" evidence="2">
    <location>
        <begin position="162"/>
        <end position="226"/>
    </location>
</feature>
<dbReference type="InterPro" id="IPR024593">
    <property type="entry name" value="DUF3444"/>
</dbReference>
<feature type="compositionally biased region" description="Polar residues" evidence="1">
    <location>
        <begin position="445"/>
        <end position="454"/>
    </location>
</feature>
<gene>
    <name evidence="3" type="ORF">Adt_07657</name>
</gene>
<feature type="compositionally biased region" description="Low complexity" evidence="1">
    <location>
        <begin position="401"/>
        <end position="412"/>
    </location>
</feature>
<dbReference type="CDD" id="cd06257">
    <property type="entry name" value="DnaJ"/>
    <property type="match status" value="1"/>
</dbReference>
<evidence type="ECO:0000313" key="3">
    <source>
        <dbReference type="EMBL" id="KAL2534306.1"/>
    </source>
</evidence>
<feature type="region of interest" description="Disordered" evidence="1">
    <location>
        <begin position="232"/>
        <end position="256"/>
    </location>
</feature>
<dbReference type="SUPFAM" id="SSF46565">
    <property type="entry name" value="Chaperone J-domain"/>
    <property type="match status" value="1"/>
</dbReference>
<evidence type="ECO:0000313" key="4">
    <source>
        <dbReference type="Proteomes" id="UP001604336"/>
    </source>
</evidence>
<reference evidence="4" key="1">
    <citation type="submission" date="2024-07" db="EMBL/GenBank/DDBJ databases">
        <title>Two chromosome-level genome assemblies of Korean endemic species Abeliophyllum distichum and Forsythia ovata (Oleaceae).</title>
        <authorList>
            <person name="Jang H."/>
        </authorList>
    </citation>
    <scope>NUCLEOTIDE SEQUENCE [LARGE SCALE GENOMIC DNA]</scope>
</reference>
<accession>A0ABD1VAS0</accession>
<dbReference type="Pfam" id="PF11926">
    <property type="entry name" value="DUF3444"/>
    <property type="match status" value="1"/>
</dbReference>
<dbReference type="EMBL" id="JBFOLK010000002">
    <property type="protein sequence ID" value="KAL2534306.1"/>
    <property type="molecule type" value="Genomic_DNA"/>
</dbReference>
<keyword evidence="3" id="KW-0346">Stress response</keyword>
<keyword evidence="4" id="KW-1185">Reference proteome</keyword>
<comment type="caution">
    <text evidence="3">The sequence shown here is derived from an EMBL/GenBank/DDBJ whole genome shotgun (WGS) entry which is preliminary data.</text>
</comment>
<dbReference type="AlphaFoldDB" id="A0ABD1VAS0"/>
<dbReference type="PRINTS" id="PR00625">
    <property type="entry name" value="JDOMAIN"/>
</dbReference>
<sequence>MVSLYQTFSVSLYVNMTRWGFHMDMKTNRNVLSFDSFLMLLSQALGFLGKLKALSLVKVLLSATPLSACKRHKDLCGGKQKLEDFYDSKPVVLRFRCWVLDHIIYYGSPKASISKAKCSMLLGLRSRYNSFRGFKVSLIIWILGGLWWKEQTQNRILGSEKDWYGILQVERLANELTIKRQYRRLALLLHPDKNKFHGAEAAFKLIGEANMVLSDPVKRSLYDSKIRVSVRAAPANSSHHKTNNPNGRNEHPSMPPNSVAGQAVFWTCCPFCSGRFQYPREYVNKALRCHNQNCSRAFIAYDLGAQGVPLGAKWAQPDSQLLVQDLLEVPIHRKVGSESGPREEIAAEIGGDLKAKEKDSRNAQSLNVRKAGGAIPNGDAMSRKLGNVRNKSRKRGRKVVVESSESSDTSNSDPEDVVIEESCDNHETGMDQGLNGFRRLRRPAQQKQNVSCNISDDDDFASPPKRSRGNKLSGDGKKKENESVDGEVSKRGNPTSFSTDEDNLKSKVKEMQTVLPEGSFPDKNAESEEVEVKGQAAVMHGAGAEPIDIIDDSEPDSDSSDEDKKVYDCPDPEFHDFDQIREENCFSVDQIWACYDTLDCMPRYYAQIKKIITPGFKLSIDWLEANPEGKHAINWAIEELPVGCGRFKRGKTEVASELCTFSHQVHFEKGRSRGSFVIFPRKGDIWALFKDWDIRWSSNPENHKHFKYEIVEVMSDFVAGVGITVAYLDKVEGFLSLFQRTSRSEIDSFLIRPNELLRFSHQIPFFKMTGSERKGVPEGSFELDPAALLLQGA</sequence>
<feature type="compositionally biased region" description="Basic and acidic residues" evidence="1">
    <location>
        <begin position="474"/>
        <end position="490"/>
    </location>
</feature>
<feature type="region of interest" description="Disordered" evidence="1">
    <location>
        <begin position="356"/>
        <end position="417"/>
    </location>
</feature>
<name>A0ABD1VAS0_9LAMI</name>
<dbReference type="InterPro" id="IPR001623">
    <property type="entry name" value="DnaJ_domain"/>
</dbReference>
<feature type="region of interest" description="Disordered" evidence="1">
    <location>
        <begin position="443"/>
        <end position="505"/>
    </location>
</feature>
<dbReference type="InterPro" id="IPR036869">
    <property type="entry name" value="J_dom_sf"/>
</dbReference>
<evidence type="ECO:0000259" key="2">
    <source>
        <dbReference type="PROSITE" id="PS50076"/>
    </source>
</evidence>
<dbReference type="SMART" id="SM00271">
    <property type="entry name" value="DnaJ"/>
    <property type="match status" value="1"/>
</dbReference>